<accession>A0ACC3B9R1</accession>
<reference evidence="1 2" key="1">
    <citation type="journal article" date="2023" name="ACS Omega">
        <title>Identification of the Neoaspergillic Acid Biosynthesis Gene Cluster by Establishing an In Vitro CRISPR-Ribonucleoprotein Genetic System in Aspergillus melleus.</title>
        <authorList>
            <person name="Yuan B."/>
            <person name="Grau M.F."/>
            <person name="Murata R.M."/>
            <person name="Torok T."/>
            <person name="Venkateswaran K."/>
            <person name="Stajich J.E."/>
            <person name="Wang C.C.C."/>
        </authorList>
    </citation>
    <scope>NUCLEOTIDE SEQUENCE [LARGE SCALE GENOMIC DNA]</scope>
    <source>
        <strain evidence="1 2">IMV 1140</strain>
    </source>
</reference>
<dbReference type="EMBL" id="JAOPJF010000013">
    <property type="protein sequence ID" value="KAK1147233.1"/>
    <property type="molecule type" value="Genomic_DNA"/>
</dbReference>
<sequence>MSTRPVFLLSSRNAPSQRAHFGIFVPLAVDPHRGTLINVVGAPMVGYGLIFQRNYMPATTGHDELVPIGSVACDYIVDTSASGTASEDSTPRGTLEILAAQVPPPRISENFMAPVNDTTNKRCQEWTMEYLRHLVKKGIIGADAIEVIQSKRDSPTHGIGLQPVLNRVEL</sequence>
<name>A0ACC3B9R1_9EURO</name>
<protein>
    <submittedName>
        <fullName evidence="1">Uncharacterized protein</fullName>
    </submittedName>
</protein>
<evidence type="ECO:0000313" key="1">
    <source>
        <dbReference type="EMBL" id="KAK1147233.1"/>
    </source>
</evidence>
<gene>
    <name evidence="1" type="ORF">N8T08_001972</name>
</gene>
<comment type="caution">
    <text evidence="1">The sequence shown here is derived from an EMBL/GenBank/DDBJ whole genome shotgun (WGS) entry which is preliminary data.</text>
</comment>
<evidence type="ECO:0000313" key="2">
    <source>
        <dbReference type="Proteomes" id="UP001177260"/>
    </source>
</evidence>
<dbReference type="Proteomes" id="UP001177260">
    <property type="component" value="Unassembled WGS sequence"/>
</dbReference>
<keyword evidence="2" id="KW-1185">Reference proteome</keyword>
<organism evidence="1 2">
    <name type="scientific">Aspergillus melleus</name>
    <dbReference type="NCBI Taxonomy" id="138277"/>
    <lineage>
        <taxon>Eukaryota</taxon>
        <taxon>Fungi</taxon>
        <taxon>Dikarya</taxon>
        <taxon>Ascomycota</taxon>
        <taxon>Pezizomycotina</taxon>
        <taxon>Eurotiomycetes</taxon>
        <taxon>Eurotiomycetidae</taxon>
        <taxon>Eurotiales</taxon>
        <taxon>Aspergillaceae</taxon>
        <taxon>Aspergillus</taxon>
        <taxon>Aspergillus subgen. Circumdati</taxon>
    </lineage>
</organism>
<proteinExistence type="predicted"/>